<comment type="function">
    <text evidence="1">DNA polymerase III is a complex, multichain enzyme responsible for most of the replicative synthesis in bacteria. The epsilon subunit contain the editing function and is a proofreading 3'-5' exonuclease.</text>
</comment>
<evidence type="ECO:0000256" key="1">
    <source>
        <dbReference type="ARBA" id="ARBA00025483"/>
    </source>
</evidence>
<dbReference type="CDD" id="cd06127">
    <property type="entry name" value="DEDDh"/>
    <property type="match status" value="1"/>
</dbReference>
<dbReference type="GO" id="GO:0003677">
    <property type="term" value="F:DNA binding"/>
    <property type="evidence" value="ECO:0007669"/>
    <property type="project" value="InterPro"/>
</dbReference>
<dbReference type="Pfam" id="PF00929">
    <property type="entry name" value="RNase_T"/>
    <property type="match status" value="1"/>
</dbReference>
<dbReference type="FunFam" id="3.30.420.10:FF:000045">
    <property type="entry name" value="3'-5' exonuclease DinG"/>
    <property type="match status" value="1"/>
</dbReference>
<dbReference type="SUPFAM" id="SSF53098">
    <property type="entry name" value="Ribonuclease H-like"/>
    <property type="match status" value="1"/>
</dbReference>
<sequence>MKMNNEVKSYKFTVVDTETTGLSPYKGARLVEIAAVRLDEGLNIRLDRGFSTLINPKKPIPFQAYKIHKISDEMVKDAPTIEEVLPHFSKYVENTVFVAHNAPFDFKFIDYFYKKTGMNCPLIAVIDTLKLSRRIIPGLKSYSLDSLIQHFNIKLKINGSYRHRAIYDALHTAIIFKKLIEIESQRKGSLLLSDLVSYCY</sequence>
<evidence type="ECO:0000259" key="3">
    <source>
        <dbReference type="SMART" id="SM00479"/>
    </source>
</evidence>
<keyword evidence="4" id="KW-0548">Nucleotidyltransferase</keyword>
<dbReference type="GO" id="GO:0045004">
    <property type="term" value="P:DNA replication proofreading"/>
    <property type="evidence" value="ECO:0007669"/>
    <property type="project" value="TreeGrafter"/>
</dbReference>
<accession>D3P9D7</accession>
<proteinExistence type="predicted"/>
<dbReference type="STRING" id="639282.DEFDS_1873"/>
<dbReference type="EMBL" id="AP011529">
    <property type="protein sequence ID" value="BAI81327.1"/>
    <property type="molecule type" value="Genomic_DNA"/>
</dbReference>
<dbReference type="InterPro" id="IPR036397">
    <property type="entry name" value="RNaseH_sf"/>
</dbReference>
<dbReference type="GO" id="GO:0005829">
    <property type="term" value="C:cytosol"/>
    <property type="evidence" value="ECO:0007669"/>
    <property type="project" value="TreeGrafter"/>
</dbReference>
<reference evidence="4 5" key="1">
    <citation type="journal article" date="2010" name="DNA Res.">
        <title>Bacterial lifestyle in a deep-sea hydrothermal vent chimney revealed by the genome sequence of the thermophilic bacterium Deferribacter desulfuricans SSM1.</title>
        <authorList>
            <person name="Takaki Y."/>
            <person name="Shimamura S."/>
            <person name="Nakagawa S."/>
            <person name="Fukuhara Y."/>
            <person name="Horikawa H."/>
            <person name="Ankai A."/>
            <person name="Harada T."/>
            <person name="Hosoyama A."/>
            <person name="Oguchi A."/>
            <person name="Fukui S."/>
            <person name="Fujita N."/>
            <person name="Takami H."/>
            <person name="Takai K."/>
        </authorList>
    </citation>
    <scope>NUCLEOTIDE SEQUENCE [LARGE SCALE GENOMIC DNA]</scope>
    <source>
        <strain evidence="5">DSM 14783 / JCM 11476 / NBRC 101012 / SSM1</strain>
    </source>
</reference>
<organism evidence="4 5">
    <name type="scientific">Deferribacter desulfuricans (strain DSM 14783 / JCM 11476 / NBRC 101012 / SSM1)</name>
    <dbReference type="NCBI Taxonomy" id="639282"/>
    <lineage>
        <taxon>Bacteria</taxon>
        <taxon>Pseudomonadati</taxon>
        <taxon>Deferribacterota</taxon>
        <taxon>Deferribacteres</taxon>
        <taxon>Deferribacterales</taxon>
        <taxon>Deferribacteraceae</taxon>
        <taxon>Deferribacter</taxon>
    </lineage>
</organism>
<feature type="domain" description="Exonuclease" evidence="3">
    <location>
        <begin position="11"/>
        <end position="185"/>
    </location>
</feature>
<dbReference type="Gene3D" id="3.30.420.10">
    <property type="entry name" value="Ribonuclease H-like superfamily/Ribonuclease H"/>
    <property type="match status" value="1"/>
</dbReference>
<keyword evidence="5" id="KW-1185">Reference proteome</keyword>
<gene>
    <name evidence="4" type="ordered locus">DEFDS_1873</name>
</gene>
<keyword evidence="4" id="KW-0808">Transferase</keyword>
<dbReference type="InterPro" id="IPR006054">
    <property type="entry name" value="DnaQ"/>
</dbReference>
<dbReference type="AlphaFoldDB" id="D3P9D7"/>
<dbReference type="KEGG" id="ddf:DEFDS_1873"/>
<dbReference type="Proteomes" id="UP000001520">
    <property type="component" value="Chromosome"/>
</dbReference>
<dbReference type="PANTHER" id="PTHR30231:SF41">
    <property type="entry name" value="DNA POLYMERASE III SUBUNIT EPSILON"/>
    <property type="match status" value="1"/>
</dbReference>
<comment type="subunit">
    <text evidence="2">DNA polymerase III contains a core (composed of alpha, epsilon and theta chains) that associates with a tau subunit. This core dimerizes to form the POLIII' complex. PolIII' associates with the gamma complex (composed of gamma, delta, delta', psi and chi chains) and with the beta chain to form the complete DNA polymerase III complex.</text>
</comment>
<dbReference type="HOGENOM" id="CLU_047806_7_1_0"/>
<protein>
    <recommendedName>
        <fullName evidence="3">Exonuclease domain-containing protein</fullName>
    </recommendedName>
</protein>
<dbReference type="InterPro" id="IPR013520">
    <property type="entry name" value="Ribonucl_H"/>
</dbReference>
<dbReference type="eggNOG" id="COG0847">
    <property type="taxonomic scope" value="Bacteria"/>
</dbReference>
<dbReference type="InterPro" id="IPR012337">
    <property type="entry name" value="RNaseH-like_sf"/>
</dbReference>
<dbReference type="PANTHER" id="PTHR30231">
    <property type="entry name" value="DNA POLYMERASE III SUBUNIT EPSILON"/>
    <property type="match status" value="1"/>
</dbReference>
<evidence type="ECO:0000313" key="5">
    <source>
        <dbReference type="Proteomes" id="UP000001520"/>
    </source>
</evidence>
<dbReference type="GO" id="GO:0008408">
    <property type="term" value="F:3'-5' exonuclease activity"/>
    <property type="evidence" value="ECO:0007669"/>
    <property type="project" value="TreeGrafter"/>
</dbReference>
<dbReference type="GO" id="GO:0003887">
    <property type="term" value="F:DNA-directed DNA polymerase activity"/>
    <property type="evidence" value="ECO:0007669"/>
    <property type="project" value="InterPro"/>
</dbReference>
<name>D3P9D7_DEFDS</name>
<evidence type="ECO:0000256" key="2">
    <source>
        <dbReference type="ARBA" id="ARBA00026073"/>
    </source>
</evidence>
<dbReference type="NCBIfam" id="TIGR00573">
    <property type="entry name" value="dnaq"/>
    <property type="match status" value="1"/>
</dbReference>
<dbReference type="SMART" id="SM00479">
    <property type="entry name" value="EXOIII"/>
    <property type="match status" value="1"/>
</dbReference>
<evidence type="ECO:0000313" key="4">
    <source>
        <dbReference type="EMBL" id="BAI81327.1"/>
    </source>
</evidence>